<dbReference type="PRINTS" id="PR00453">
    <property type="entry name" value="VWFADOMAIN"/>
</dbReference>
<sequence length="606" mass="67385">MQAITIKLAFFLFFSGILTRVTLSEDSGCRSLIDFCIVVDGSDSISRDDFSTLRKAISSLIDRLNIDKDEGRMGIVVYSSKIARKVPLTSDKWTLQKEAEKLPHPRDGTNTALGIETMKELFQASPRPGVPKVGIVVTDGISKNTTETVIQANLTKDLGINMFSVGVSQLIDMPELIGIASSERQVLTVDSFDALARNIEELVLLVCPTSPVPTTTMKPAPTPPPTQAPISGPCDKCKMQNGVGYNPHPDDCDKFTQCYFGGENQIMAVYRQCPFGQYWDQGMLTCRPSAEVNCPNDKCRHPRLLSYPYQGTTSCRAYWKCNFGKAIGMCCPEGYEYNAFGGCVKSKKCNDTCPPQLINEGPCDKRPSWKNEKGFEQYVYGFGWVDMPCAPGSRFDCNTCECSLHTSFLPGRVCRPEVHIPFDKNCKDESGKAVYVENIDVTLTGTGLGYFNGNTSKLIIPRFANVEHYSDFVIKMRFMDVTGGVRGMVSNGDCCSNEASLKMVKSERNIHYLAKCSRGATSTFYLPFIPGNWNEAYYMHDTKKLEGKVNGIGMEKWAYGSLRRSVYGPLKKSAAGLQIGFVKGFENFHGYMDYVTIYMCRPTHLR</sequence>
<protein>
    <submittedName>
        <fullName evidence="4">Uncharacterized protein</fullName>
    </submittedName>
</protein>
<dbReference type="CDD" id="cd01450">
    <property type="entry name" value="vWFA_subfamily_ECM"/>
    <property type="match status" value="1"/>
</dbReference>
<dbReference type="PROSITE" id="PS50940">
    <property type="entry name" value="CHIT_BIND_II"/>
    <property type="match status" value="1"/>
</dbReference>
<feature type="chain" id="PRO_5021977793" evidence="1">
    <location>
        <begin position="25"/>
        <end position="606"/>
    </location>
</feature>
<dbReference type="Gene3D" id="2.170.140.10">
    <property type="entry name" value="Chitin binding domain"/>
    <property type="match status" value="1"/>
</dbReference>
<dbReference type="Pfam" id="PF01607">
    <property type="entry name" value="CBM_14"/>
    <property type="match status" value="1"/>
</dbReference>
<dbReference type="PANTHER" id="PTHR24020">
    <property type="entry name" value="COLLAGEN ALPHA"/>
    <property type="match status" value="1"/>
</dbReference>
<dbReference type="Pfam" id="PF00092">
    <property type="entry name" value="VWA"/>
    <property type="match status" value="1"/>
</dbReference>
<accession>A0A516EKH5</accession>
<evidence type="ECO:0000256" key="1">
    <source>
        <dbReference type="SAM" id="SignalP"/>
    </source>
</evidence>
<dbReference type="EMBL" id="MK962312">
    <property type="protein sequence ID" value="QDO66815.1"/>
    <property type="molecule type" value="mRNA"/>
</dbReference>
<dbReference type="GO" id="GO:0005576">
    <property type="term" value="C:extracellular region"/>
    <property type="evidence" value="ECO:0007669"/>
    <property type="project" value="InterPro"/>
</dbReference>
<evidence type="ECO:0000313" key="4">
    <source>
        <dbReference type="EMBL" id="QDO66815.1"/>
    </source>
</evidence>
<dbReference type="InterPro" id="IPR036508">
    <property type="entry name" value="Chitin-bd_dom_sf"/>
</dbReference>
<dbReference type="Gene3D" id="3.40.50.410">
    <property type="entry name" value="von Willebrand factor, type A domain"/>
    <property type="match status" value="1"/>
</dbReference>
<dbReference type="SMART" id="SM00327">
    <property type="entry name" value="VWA"/>
    <property type="match status" value="1"/>
</dbReference>
<reference evidence="4" key="1">
    <citation type="submission" date="2019-05" db="EMBL/GenBank/DDBJ databases">
        <authorList>
            <person name="Xiong X."/>
        </authorList>
    </citation>
    <scope>NUCLEOTIDE SEQUENCE</scope>
    <source>
        <tissue evidence="4">Mantle</tissue>
    </source>
</reference>
<feature type="domain" description="VWFA" evidence="2">
    <location>
        <begin position="34"/>
        <end position="202"/>
    </location>
</feature>
<dbReference type="SUPFAM" id="SSF53300">
    <property type="entry name" value="vWA-like"/>
    <property type="match status" value="1"/>
</dbReference>
<dbReference type="GO" id="GO:0008061">
    <property type="term" value="F:chitin binding"/>
    <property type="evidence" value="ECO:0007669"/>
    <property type="project" value="InterPro"/>
</dbReference>
<dbReference type="SMART" id="SM00494">
    <property type="entry name" value="ChtBD2"/>
    <property type="match status" value="2"/>
</dbReference>
<dbReference type="InterPro" id="IPR002035">
    <property type="entry name" value="VWF_A"/>
</dbReference>
<dbReference type="InterPro" id="IPR036465">
    <property type="entry name" value="vWFA_dom_sf"/>
</dbReference>
<keyword evidence="1" id="KW-0732">Signal</keyword>
<dbReference type="InterPro" id="IPR002557">
    <property type="entry name" value="Chitin-bd_dom"/>
</dbReference>
<dbReference type="PROSITE" id="PS50234">
    <property type="entry name" value="VWFA"/>
    <property type="match status" value="1"/>
</dbReference>
<dbReference type="InterPro" id="IPR050525">
    <property type="entry name" value="ECM_Assembly_Org"/>
</dbReference>
<dbReference type="AlphaFoldDB" id="A0A516EKH5"/>
<dbReference type="SUPFAM" id="SSF57625">
    <property type="entry name" value="Invertebrate chitin-binding proteins"/>
    <property type="match status" value="1"/>
</dbReference>
<name>A0A516EKH5_PINFU</name>
<evidence type="ECO:0000259" key="3">
    <source>
        <dbReference type="PROSITE" id="PS50940"/>
    </source>
</evidence>
<feature type="signal peptide" evidence="1">
    <location>
        <begin position="1"/>
        <end position="24"/>
    </location>
</feature>
<dbReference type="PANTHER" id="PTHR24020:SF20">
    <property type="entry name" value="PH DOMAIN-CONTAINING PROTEIN"/>
    <property type="match status" value="1"/>
</dbReference>
<feature type="domain" description="Chitin-binding type-2" evidence="3">
    <location>
        <begin position="234"/>
        <end position="296"/>
    </location>
</feature>
<organism evidence="4">
    <name type="scientific">Pinctada fucata</name>
    <name type="common">Akoya pearl oyster</name>
    <name type="synonym">Pinctada imbricata fucata</name>
    <dbReference type="NCBI Taxonomy" id="50426"/>
    <lineage>
        <taxon>Eukaryota</taxon>
        <taxon>Metazoa</taxon>
        <taxon>Spiralia</taxon>
        <taxon>Lophotrochozoa</taxon>
        <taxon>Mollusca</taxon>
        <taxon>Bivalvia</taxon>
        <taxon>Autobranchia</taxon>
        <taxon>Pteriomorphia</taxon>
        <taxon>Pterioida</taxon>
        <taxon>Pterioidea</taxon>
        <taxon>Pteriidae</taxon>
        <taxon>Pinctada</taxon>
    </lineage>
</organism>
<proteinExistence type="evidence at transcript level"/>
<evidence type="ECO:0000259" key="2">
    <source>
        <dbReference type="PROSITE" id="PS50234"/>
    </source>
</evidence>